<organism evidence="1">
    <name type="scientific">hydrothermal vent metagenome</name>
    <dbReference type="NCBI Taxonomy" id="652676"/>
    <lineage>
        <taxon>unclassified sequences</taxon>
        <taxon>metagenomes</taxon>
        <taxon>ecological metagenomes</taxon>
    </lineage>
</organism>
<sequence length="124" mass="14217">MRAIVFCATCRFPDKEKVNGDGVTGGEMLAREMEALLADEGRDDVYVERQECLWSCTEHCNVLLRDTEKFSYLTGRFAPERDSAEALLEWFDMHGESKEGAVPFRQWPDGMRGHFIARLPPESR</sequence>
<dbReference type="Pfam" id="PF07845">
    <property type="entry name" value="DUF1636"/>
    <property type="match status" value="1"/>
</dbReference>
<dbReference type="InterPro" id="IPR012863">
    <property type="entry name" value="DUF1636"/>
</dbReference>
<dbReference type="AlphaFoldDB" id="A0A3B0RJL2"/>
<reference evidence="1" key="1">
    <citation type="submission" date="2018-06" db="EMBL/GenBank/DDBJ databases">
        <authorList>
            <person name="Zhirakovskaya E."/>
        </authorList>
    </citation>
    <scope>NUCLEOTIDE SEQUENCE</scope>
</reference>
<evidence type="ECO:0008006" key="2">
    <source>
        <dbReference type="Google" id="ProtNLM"/>
    </source>
</evidence>
<accession>A0A3B0RJL2</accession>
<name>A0A3B0RJL2_9ZZZZ</name>
<protein>
    <recommendedName>
        <fullName evidence="2">Metal-binding protein</fullName>
    </recommendedName>
</protein>
<dbReference type="EMBL" id="UOEC01000094">
    <property type="protein sequence ID" value="VAV91982.1"/>
    <property type="molecule type" value="Genomic_DNA"/>
</dbReference>
<proteinExistence type="predicted"/>
<gene>
    <name evidence="1" type="ORF">MNBD_ALPHA08-1231</name>
</gene>
<evidence type="ECO:0000313" key="1">
    <source>
        <dbReference type="EMBL" id="VAV91982.1"/>
    </source>
</evidence>